<dbReference type="Gene3D" id="1.10.1070.20">
    <property type="match status" value="1"/>
</dbReference>
<name>A0ABV7FCK1_9GAMM</name>
<feature type="domain" description="HipA N-terminal subdomain 1" evidence="5">
    <location>
        <begin position="6"/>
        <end position="121"/>
    </location>
</feature>
<sequence>MQNLAEVWLWDKLVGALAWSPDTATATFEYTPEWASTGVQIAPLHMPSLPQPAASRIFHFPQLNRDTYKGLPACFADTLPDDFGNAVINAWLARNGRDPHSFNPLERLLYSGKRGMGALEYAPALRQTRQPNNKLELESLIAMAQQVLDQRAGLASALQHKGHDDLTAILQVGTSAGGARAKALVAINAQRNEIRSGQVDAPEGFEHYLLKFDGVVEQGSNRETFGDPQGFGRMEYAYYLMASAAGIEMTDCELLVDGERAHFLTRRFDRIGNHKVHYQSLCAMDHADFKKPGFYSYEQLFAVARQLRLTRAEAIEIYRRMVFNIVARNHDDHSKNFGFILPGPRSSWQLAPAFDVAYSYKPGSPWVNSHQLNLNGKRDNFTRDDLLSAASLISNFTKEAKQIIAQVVDVVSQWPDYARRAGVSAAFTQEIQRNLRLEW</sequence>
<reference evidence="7" key="1">
    <citation type="journal article" date="2019" name="Int. J. Syst. Evol. Microbiol.">
        <title>The Global Catalogue of Microorganisms (GCM) 10K type strain sequencing project: providing services to taxonomists for standard genome sequencing and annotation.</title>
        <authorList>
            <consortium name="The Broad Institute Genomics Platform"/>
            <consortium name="The Broad Institute Genome Sequencing Center for Infectious Disease"/>
            <person name="Wu L."/>
            <person name="Ma J."/>
        </authorList>
    </citation>
    <scope>NUCLEOTIDE SEQUENCE [LARGE SCALE GENOMIC DNA]</scope>
    <source>
        <strain evidence="7">KCTC 52237</strain>
    </source>
</reference>
<dbReference type="PANTHER" id="PTHR37419">
    <property type="entry name" value="SERINE/THREONINE-PROTEIN KINASE TOXIN HIPA"/>
    <property type="match status" value="1"/>
</dbReference>
<comment type="similarity">
    <text evidence="1">Belongs to the HipA Ser/Thr kinase family.</text>
</comment>
<dbReference type="EMBL" id="JBHRTF010000003">
    <property type="protein sequence ID" value="MFC3115197.1"/>
    <property type="molecule type" value="Genomic_DNA"/>
</dbReference>
<keyword evidence="2" id="KW-0808">Transferase</keyword>
<evidence type="ECO:0000256" key="3">
    <source>
        <dbReference type="ARBA" id="ARBA00022777"/>
    </source>
</evidence>
<evidence type="ECO:0000256" key="1">
    <source>
        <dbReference type="ARBA" id="ARBA00010164"/>
    </source>
</evidence>
<evidence type="ECO:0000313" key="7">
    <source>
        <dbReference type="Proteomes" id="UP001595555"/>
    </source>
</evidence>
<accession>A0ABV7FCK1</accession>
<dbReference type="Proteomes" id="UP001595555">
    <property type="component" value="Unassembled WGS sequence"/>
</dbReference>
<dbReference type="Pfam" id="PF07804">
    <property type="entry name" value="HipA_C"/>
    <property type="match status" value="1"/>
</dbReference>
<protein>
    <submittedName>
        <fullName evidence="6">Type II toxin-antitoxin system HipA family toxin</fullName>
    </submittedName>
</protein>
<gene>
    <name evidence="6" type="ORF">ACFODX_06480</name>
</gene>
<evidence type="ECO:0000259" key="4">
    <source>
        <dbReference type="Pfam" id="PF07804"/>
    </source>
</evidence>
<dbReference type="Pfam" id="PF13657">
    <property type="entry name" value="Couple_hipA"/>
    <property type="match status" value="1"/>
</dbReference>
<keyword evidence="3" id="KW-0418">Kinase</keyword>
<dbReference type="InterPro" id="IPR052028">
    <property type="entry name" value="HipA_Ser/Thr_kinase"/>
</dbReference>
<evidence type="ECO:0000256" key="2">
    <source>
        <dbReference type="ARBA" id="ARBA00022679"/>
    </source>
</evidence>
<dbReference type="PANTHER" id="PTHR37419:SF8">
    <property type="entry name" value="TOXIN YJJJ"/>
    <property type="match status" value="1"/>
</dbReference>
<organism evidence="6 7">
    <name type="scientific">Cellvibrio fontiphilus</name>
    <dbReference type="NCBI Taxonomy" id="1815559"/>
    <lineage>
        <taxon>Bacteria</taxon>
        <taxon>Pseudomonadati</taxon>
        <taxon>Pseudomonadota</taxon>
        <taxon>Gammaproteobacteria</taxon>
        <taxon>Cellvibrionales</taxon>
        <taxon>Cellvibrionaceae</taxon>
        <taxon>Cellvibrio</taxon>
    </lineage>
</organism>
<proteinExistence type="inferred from homology"/>
<feature type="domain" description="HipA-like C-terminal" evidence="4">
    <location>
        <begin position="174"/>
        <end position="414"/>
    </location>
</feature>
<keyword evidence="7" id="KW-1185">Reference proteome</keyword>
<evidence type="ECO:0000259" key="5">
    <source>
        <dbReference type="Pfam" id="PF13657"/>
    </source>
</evidence>
<dbReference type="InterPro" id="IPR017508">
    <property type="entry name" value="HipA_N1"/>
</dbReference>
<dbReference type="InterPro" id="IPR012893">
    <property type="entry name" value="HipA-like_C"/>
</dbReference>
<evidence type="ECO:0000313" key="6">
    <source>
        <dbReference type="EMBL" id="MFC3115197.1"/>
    </source>
</evidence>
<comment type="caution">
    <text evidence="6">The sequence shown here is derived from an EMBL/GenBank/DDBJ whole genome shotgun (WGS) entry which is preliminary data.</text>
</comment>
<dbReference type="RefSeq" id="WP_378117276.1">
    <property type="nucleotide sequence ID" value="NZ_JBHRTF010000003.1"/>
</dbReference>